<organism evidence="6 7">
    <name type="scientific">Uncinocarpus reesii (strain UAMH 1704)</name>
    <dbReference type="NCBI Taxonomy" id="336963"/>
    <lineage>
        <taxon>Eukaryota</taxon>
        <taxon>Fungi</taxon>
        <taxon>Dikarya</taxon>
        <taxon>Ascomycota</taxon>
        <taxon>Pezizomycotina</taxon>
        <taxon>Eurotiomycetes</taxon>
        <taxon>Eurotiomycetidae</taxon>
        <taxon>Onygenales</taxon>
        <taxon>Onygenaceae</taxon>
        <taxon>Uncinocarpus</taxon>
    </lineage>
</organism>
<dbReference type="KEGG" id="ure:UREG_05108"/>
<dbReference type="GO" id="GO:0005634">
    <property type="term" value="C:nucleus"/>
    <property type="evidence" value="ECO:0007669"/>
    <property type="project" value="TreeGrafter"/>
</dbReference>
<evidence type="ECO:0000256" key="1">
    <source>
        <dbReference type="ARBA" id="ARBA00022741"/>
    </source>
</evidence>
<dbReference type="InterPro" id="IPR050628">
    <property type="entry name" value="SNF2_RAD54_helicase_TF"/>
</dbReference>
<dbReference type="Pfam" id="PF00271">
    <property type="entry name" value="Helicase_C"/>
    <property type="match status" value="1"/>
</dbReference>
<dbReference type="InterPro" id="IPR038718">
    <property type="entry name" value="SNF2-like_sf"/>
</dbReference>
<feature type="region of interest" description="Disordered" evidence="4">
    <location>
        <begin position="1106"/>
        <end position="1216"/>
    </location>
</feature>
<dbReference type="SMART" id="SM00487">
    <property type="entry name" value="DEXDc"/>
    <property type="match status" value="1"/>
</dbReference>
<dbReference type="STRING" id="336963.C4JRL9"/>
<dbReference type="GO" id="GO:0016787">
    <property type="term" value="F:hydrolase activity"/>
    <property type="evidence" value="ECO:0007669"/>
    <property type="project" value="UniProtKB-KW"/>
</dbReference>
<dbReference type="PANTHER" id="PTHR45626">
    <property type="entry name" value="TRANSCRIPTION TERMINATION FACTOR 2-RELATED"/>
    <property type="match status" value="1"/>
</dbReference>
<dbReference type="EMBL" id="CH476617">
    <property type="protein sequence ID" value="EEP80266.1"/>
    <property type="molecule type" value="Genomic_DNA"/>
</dbReference>
<dbReference type="GO" id="GO:0005524">
    <property type="term" value="F:ATP binding"/>
    <property type="evidence" value="ECO:0007669"/>
    <property type="project" value="UniProtKB-KW"/>
</dbReference>
<dbReference type="GO" id="GO:0006281">
    <property type="term" value="P:DNA repair"/>
    <property type="evidence" value="ECO:0007669"/>
    <property type="project" value="TreeGrafter"/>
</dbReference>
<keyword evidence="1" id="KW-0547">Nucleotide-binding</keyword>
<dbReference type="Gene3D" id="3.40.50.300">
    <property type="entry name" value="P-loop containing nucleotide triphosphate hydrolases"/>
    <property type="match status" value="1"/>
</dbReference>
<protein>
    <recommendedName>
        <fullName evidence="5">Helicase C-terminal domain-containing protein</fullName>
    </recommendedName>
</protein>
<feature type="compositionally biased region" description="Polar residues" evidence="4">
    <location>
        <begin position="1186"/>
        <end position="1200"/>
    </location>
</feature>
<evidence type="ECO:0000256" key="2">
    <source>
        <dbReference type="ARBA" id="ARBA00022801"/>
    </source>
</evidence>
<dbReference type="InParanoid" id="C4JRL9"/>
<dbReference type="CDD" id="cd18793">
    <property type="entry name" value="SF2_C_SNF"/>
    <property type="match status" value="1"/>
</dbReference>
<dbReference type="Pfam" id="PF00176">
    <property type="entry name" value="SNF2-rel_dom"/>
    <property type="match status" value="1"/>
</dbReference>
<evidence type="ECO:0000259" key="5">
    <source>
        <dbReference type="PROSITE" id="PS51194"/>
    </source>
</evidence>
<accession>C4JRL9</accession>
<dbReference type="OMA" id="NLVDHWL"/>
<feature type="region of interest" description="Disordered" evidence="4">
    <location>
        <begin position="1"/>
        <end position="23"/>
    </location>
</feature>
<keyword evidence="3" id="KW-0067">ATP-binding</keyword>
<dbReference type="eggNOG" id="KOG0298">
    <property type="taxonomic scope" value="Eukaryota"/>
</dbReference>
<dbReference type="InterPro" id="IPR049730">
    <property type="entry name" value="SNF2/RAD54-like_C"/>
</dbReference>
<evidence type="ECO:0000256" key="3">
    <source>
        <dbReference type="ARBA" id="ARBA00022840"/>
    </source>
</evidence>
<feature type="domain" description="Helicase C-terminal" evidence="5">
    <location>
        <begin position="922"/>
        <end position="1077"/>
    </location>
</feature>
<evidence type="ECO:0000313" key="6">
    <source>
        <dbReference type="EMBL" id="EEP80266.1"/>
    </source>
</evidence>
<dbReference type="CDD" id="cd18008">
    <property type="entry name" value="DEXDc_SHPRH-like"/>
    <property type="match status" value="1"/>
</dbReference>
<keyword evidence="7" id="KW-1185">Reference proteome</keyword>
<dbReference type="GO" id="GO:0008094">
    <property type="term" value="F:ATP-dependent activity, acting on DNA"/>
    <property type="evidence" value="ECO:0007669"/>
    <property type="project" value="TreeGrafter"/>
</dbReference>
<dbReference type="PROSITE" id="PS51194">
    <property type="entry name" value="HELICASE_CTER"/>
    <property type="match status" value="1"/>
</dbReference>
<dbReference type="SUPFAM" id="SSF52540">
    <property type="entry name" value="P-loop containing nucleoside triphosphate hydrolases"/>
    <property type="match status" value="2"/>
</dbReference>
<evidence type="ECO:0000313" key="7">
    <source>
        <dbReference type="Proteomes" id="UP000002058"/>
    </source>
</evidence>
<dbReference type="Gene3D" id="3.40.50.10810">
    <property type="entry name" value="Tandem AAA-ATPase domain"/>
    <property type="match status" value="1"/>
</dbReference>
<dbReference type="OrthoDB" id="2801544at2759"/>
<dbReference type="InterPro" id="IPR027417">
    <property type="entry name" value="P-loop_NTPase"/>
</dbReference>
<dbReference type="InterPro" id="IPR014001">
    <property type="entry name" value="Helicase_ATP-bd"/>
</dbReference>
<dbReference type="eggNOG" id="KOG1001">
    <property type="taxonomic scope" value="Eukaryota"/>
</dbReference>
<gene>
    <name evidence="6" type="ORF">UREG_05108</name>
</gene>
<dbReference type="HOGENOM" id="CLU_003233_2_0_1"/>
<keyword evidence="2" id="KW-0378">Hydrolase</keyword>
<dbReference type="GeneID" id="8439229"/>
<evidence type="ECO:0000256" key="4">
    <source>
        <dbReference type="SAM" id="MobiDB-lite"/>
    </source>
</evidence>
<dbReference type="VEuPathDB" id="FungiDB:UREG_05108"/>
<proteinExistence type="predicted"/>
<dbReference type="AlphaFoldDB" id="C4JRL9"/>
<dbReference type="PANTHER" id="PTHR45626:SF51">
    <property type="entry name" value="SNF2-RELATED DOMAIN-CONTAINING PROTEIN"/>
    <property type="match status" value="1"/>
</dbReference>
<dbReference type="RefSeq" id="XP_002584419.1">
    <property type="nucleotide sequence ID" value="XM_002584373.1"/>
</dbReference>
<dbReference type="InterPro" id="IPR001650">
    <property type="entry name" value="Helicase_C-like"/>
</dbReference>
<dbReference type="InterPro" id="IPR000330">
    <property type="entry name" value="SNF2_N"/>
</dbReference>
<sequence length="1216" mass="135739">MELHAESDVENLGFDELADGELNELESTIAEGGENEDGGGHRSSRENSIFSSRSASISLASTPSSKSSFSPASRYATEKEIFLGDLDNFIPVGILKRFNRCLKPGEPVPAAQGPEYPQAEVQSLVAAGWIRTSLCRNEIYSEWIAMRVYVLPEDVGRSIIPRASVPLHRALKVVMSRLDISPEAWMGRFHPTPNHLVNNQTGVESLFYIFNTLDSPDPKVASVADPWARMAMEEILEGGIDGGEHENVLPGLLTPLYPYQRRSAALMIQKETQPGEYLDPRLELFTGPTGQTYYYDKEEGAVTQDERLFSRPCGGVLAETMGYGKTLICLAVILATKGHLPQIPPEHVSRIPKRAQIGSLLEMAASVISRHSVPWKAYFDRMSRAGLHYTKCIDVCKSHQASYVISQTPKYVSRKREDKITVQLSSGTLVIVPPNLVDHWLHEIRKHTQGLKLLVLRNKSDLTPPVISLLEYDIILFSRTRFEGENGDPLLQPPSPLKEIHWLRIIVDEGHNFASTGGKSNAIHFLDQLHVERRWVVSGTPSSGMYGIEVSLASQETIPGAAKNDDEVASAILKARRKSIVDEELKNLDKLKRIVVDFLGMKPWANCGSRDPARWARYIKPIDDDGTRVMAASLRPTLQSVVVRHRVEDINKDLTLPNLSNKVVYLEPTFYDKLSVNMFIFQLTVNAITSERTDEDYMFHPKNRKHLAALISNLRFAGFWWTGFKSNDIVATLNIANKYLEKHREMMTESDLKLLCEGILIAEKTIACPSWNAFSSFDELGVFIRDFPEHARGVWSIDSLKGHQQPILLGISQARDAQKFVTGRLCEIDPAEGMVGAGIKKKRELQARLVENDKRPRTVLPTKTQAESAAIDSKTGNGFIHRPQPETLPNAKASCQFRTLPTDSPLANTKIVATASAKLSYLLDRVLEFQETEKIIIFYENNNNAFWVAEGLEILGVEFRIYASTLKPNLKSEYLSMFNNSEEVRVLLMDLRQASHGLHVASASRIFIINPIWDPNIESQAIKRAHRISQTRPVYVETLVLRNTLEDKMLRRRKQMSNAEMQHAERDLLDDATMSSIIQAGGFIPIFDDETDSGLALMKSTPGFFDRHQLPVQNKSKGKKSAPSSRQTPAKRKRKAADPIPFLDSDVSPGSVRRSKRRRTAASDTHHPVLVNEGLGLVLHHDSPSDNDIASTNISQSSSAELDGDDASASHAPPAN</sequence>
<name>C4JRL9_UNCRE</name>
<dbReference type="Proteomes" id="UP000002058">
    <property type="component" value="Unassembled WGS sequence"/>
</dbReference>
<reference evidence="7" key="1">
    <citation type="journal article" date="2009" name="Genome Res.">
        <title>Comparative genomic analyses of the human fungal pathogens Coccidioides and their relatives.</title>
        <authorList>
            <person name="Sharpton T.J."/>
            <person name="Stajich J.E."/>
            <person name="Rounsley S.D."/>
            <person name="Gardner M.J."/>
            <person name="Wortman J.R."/>
            <person name="Jordar V.S."/>
            <person name="Maiti R."/>
            <person name="Kodira C.D."/>
            <person name="Neafsey D.E."/>
            <person name="Zeng Q."/>
            <person name="Hung C.-Y."/>
            <person name="McMahan C."/>
            <person name="Muszewska A."/>
            <person name="Grynberg M."/>
            <person name="Mandel M.A."/>
            <person name="Kellner E.M."/>
            <person name="Barker B.M."/>
            <person name="Galgiani J.N."/>
            <person name="Orbach M.J."/>
            <person name="Kirkland T.N."/>
            <person name="Cole G.T."/>
            <person name="Henn M.R."/>
            <person name="Birren B.W."/>
            <person name="Taylor J.W."/>
        </authorList>
    </citation>
    <scope>NUCLEOTIDE SEQUENCE [LARGE SCALE GENOMIC DNA]</scope>
    <source>
        <strain evidence="7">UAMH 1704</strain>
    </source>
</reference>